<gene>
    <name evidence="1" type="ORF">WIX40_21855</name>
</gene>
<proteinExistence type="predicted"/>
<dbReference type="RefSeq" id="WP_339442151.1">
    <property type="nucleotide sequence ID" value="NZ_JBBHKQ010000002.1"/>
</dbReference>
<name>A0ABD5K367_9HYPH</name>
<sequence>MKSACANIWSAMSILFWEDAERAALFDYLNNNPVRTLEQTADLFRDFLAYTDAIILAAQEAGSVRSGSPKFLASFARGATRHTLKRRRPNPLPLEPEERQLIIDMCWSALSGANKA</sequence>
<dbReference type="InterPro" id="IPR036271">
    <property type="entry name" value="Tet_transcr_reg_TetR-rel_C_sf"/>
</dbReference>
<comment type="caution">
    <text evidence="1">The sequence shown here is derived from an EMBL/GenBank/DDBJ whole genome shotgun (WGS) entry which is preliminary data.</text>
</comment>
<reference evidence="1 2" key="1">
    <citation type="submission" date="2024-03" db="EMBL/GenBank/DDBJ databases">
        <title>Reference genomes for the five species model microbial community.</title>
        <authorList>
            <person name="Padfield D."/>
        </authorList>
    </citation>
    <scope>NUCLEOTIDE SEQUENCE [LARGE SCALE GENOMIC DNA]</scope>
    <source>
        <strain evidence="1 2">AB1</strain>
    </source>
</reference>
<organism evidence="1 2">
    <name type="scientific">Ochrobactrum teleogrylli</name>
    <dbReference type="NCBI Taxonomy" id="2479765"/>
    <lineage>
        <taxon>Bacteria</taxon>
        <taxon>Pseudomonadati</taxon>
        <taxon>Pseudomonadota</taxon>
        <taxon>Alphaproteobacteria</taxon>
        <taxon>Hyphomicrobiales</taxon>
        <taxon>Brucellaceae</taxon>
        <taxon>Brucella/Ochrobactrum group</taxon>
        <taxon>Ochrobactrum</taxon>
    </lineage>
</organism>
<evidence type="ECO:0000313" key="1">
    <source>
        <dbReference type="EMBL" id="MEJ5902733.1"/>
    </source>
</evidence>
<accession>A0ABD5K367</accession>
<dbReference type="Gene3D" id="1.10.357.10">
    <property type="entry name" value="Tetracycline Repressor, domain 2"/>
    <property type="match status" value="1"/>
</dbReference>
<dbReference type="EMBL" id="JBBHKQ010000002">
    <property type="protein sequence ID" value="MEJ5902733.1"/>
    <property type="molecule type" value="Genomic_DNA"/>
</dbReference>
<evidence type="ECO:0000313" key="2">
    <source>
        <dbReference type="Proteomes" id="UP001362311"/>
    </source>
</evidence>
<dbReference type="SUPFAM" id="SSF48498">
    <property type="entry name" value="Tetracyclin repressor-like, C-terminal domain"/>
    <property type="match status" value="1"/>
</dbReference>
<protein>
    <submittedName>
        <fullName evidence="1">Uncharacterized protein</fullName>
    </submittedName>
</protein>
<dbReference type="AlphaFoldDB" id="A0ABD5K367"/>
<dbReference type="Proteomes" id="UP001362311">
    <property type="component" value="Unassembled WGS sequence"/>
</dbReference>